<dbReference type="GO" id="GO:0051536">
    <property type="term" value="F:iron-sulfur cluster binding"/>
    <property type="evidence" value="ECO:0007669"/>
    <property type="project" value="UniProtKB-KW"/>
</dbReference>
<dbReference type="STRING" id="1117379.BABA_21371"/>
<dbReference type="OrthoDB" id="9808591at2"/>
<dbReference type="SFLD" id="SFLDG01067">
    <property type="entry name" value="SPASM/twitch_domain_containing"/>
    <property type="match status" value="1"/>
</dbReference>
<dbReference type="SUPFAM" id="SSF103642">
    <property type="entry name" value="Sec-C motif"/>
    <property type="match status" value="1"/>
</dbReference>
<dbReference type="SFLD" id="SFLDG01384">
    <property type="entry name" value="thioether_bond_formation_requi"/>
    <property type="match status" value="1"/>
</dbReference>
<dbReference type="Pfam" id="PF13186">
    <property type="entry name" value="SPASM"/>
    <property type="match status" value="1"/>
</dbReference>
<reference evidence="8 9" key="1">
    <citation type="journal article" date="2012" name="Front. Microbiol.">
        <title>Redundancy and modularity in membrane-associated dissimilatory nitrate reduction in Bacillus.</title>
        <authorList>
            <person name="Heylen K."/>
            <person name="Keltjens J."/>
        </authorList>
    </citation>
    <scope>NUCLEOTIDE SEQUENCE [LARGE SCALE GENOMIC DNA]</scope>
    <source>
        <strain evidence="9">LMG 21833T</strain>
    </source>
</reference>
<dbReference type="Proteomes" id="UP000006316">
    <property type="component" value="Unassembled WGS sequence"/>
</dbReference>
<protein>
    <submittedName>
        <fullName evidence="8">Radical SAM domain-containing protein</fullName>
    </submittedName>
</protein>
<keyword evidence="4" id="KW-0408">Iron</keyword>
<dbReference type="SFLD" id="SFLDF00285">
    <property type="entry name" value="anaerobic_Ser-type_sulfatase-m"/>
    <property type="match status" value="1"/>
</dbReference>
<dbReference type="InterPro" id="IPR023885">
    <property type="entry name" value="4Fe4S-binding_SPASM_dom"/>
</dbReference>
<keyword evidence="3" id="KW-0479">Metal-binding</keyword>
<dbReference type="PATRIC" id="fig|1117379.3.peg.4430"/>
<evidence type="ECO:0000256" key="6">
    <source>
        <dbReference type="ARBA" id="ARBA00023601"/>
    </source>
</evidence>
<dbReference type="Gene3D" id="3.20.20.70">
    <property type="entry name" value="Aldolase class I"/>
    <property type="match status" value="1"/>
</dbReference>
<evidence type="ECO:0000256" key="1">
    <source>
        <dbReference type="ARBA" id="ARBA00001966"/>
    </source>
</evidence>
<dbReference type="SFLD" id="SFLDG01072">
    <property type="entry name" value="dehydrogenase_like"/>
    <property type="match status" value="1"/>
</dbReference>
<proteinExistence type="inferred from homology"/>
<dbReference type="InterPro" id="IPR034491">
    <property type="entry name" value="Anaerob_Ser_sulfatase-maturase"/>
</dbReference>
<dbReference type="PROSITE" id="PS51918">
    <property type="entry name" value="RADICAL_SAM"/>
    <property type="match status" value="1"/>
</dbReference>
<dbReference type="NCBIfam" id="TIGR04085">
    <property type="entry name" value="rSAM_more_4Fe4S"/>
    <property type="match status" value="1"/>
</dbReference>
<accession>K6CYD1</accession>
<comment type="cofactor">
    <cofactor evidence="1">
        <name>[4Fe-4S] cluster</name>
        <dbReference type="ChEBI" id="CHEBI:49883"/>
    </cofactor>
</comment>
<dbReference type="SFLD" id="SFLDS00029">
    <property type="entry name" value="Radical_SAM"/>
    <property type="match status" value="1"/>
</dbReference>
<gene>
    <name evidence="8" type="ORF">BABA_21371</name>
</gene>
<dbReference type="SFLD" id="SFLDG01386">
    <property type="entry name" value="main_SPASM_domain-containing"/>
    <property type="match status" value="1"/>
</dbReference>
<organism evidence="8 9">
    <name type="scientific">Neobacillus bataviensis LMG 21833</name>
    <dbReference type="NCBI Taxonomy" id="1117379"/>
    <lineage>
        <taxon>Bacteria</taxon>
        <taxon>Bacillati</taxon>
        <taxon>Bacillota</taxon>
        <taxon>Bacilli</taxon>
        <taxon>Bacillales</taxon>
        <taxon>Bacillaceae</taxon>
        <taxon>Neobacillus</taxon>
    </lineage>
</organism>
<dbReference type="InterPro" id="IPR004027">
    <property type="entry name" value="SEC_C_motif"/>
</dbReference>
<evidence type="ECO:0000256" key="5">
    <source>
        <dbReference type="ARBA" id="ARBA00023014"/>
    </source>
</evidence>
<dbReference type="eggNOG" id="COG0641">
    <property type="taxonomic scope" value="Bacteria"/>
</dbReference>
<name>K6CYD1_9BACI</name>
<dbReference type="EMBL" id="AJLS01000137">
    <property type="protein sequence ID" value="EKN65237.1"/>
    <property type="molecule type" value="Genomic_DNA"/>
</dbReference>
<evidence type="ECO:0000256" key="3">
    <source>
        <dbReference type="ARBA" id="ARBA00022723"/>
    </source>
</evidence>
<dbReference type="AlphaFoldDB" id="K6CYD1"/>
<dbReference type="RefSeq" id="WP_007087266.1">
    <property type="nucleotide sequence ID" value="NZ_AJLS01000137.1"/>
</dbReference>
<dbReference type="InterPro" id="IPR058240">
    <property type="entry name" value="rSAM_sf"/>
</dbReference>
<keyword evidence="5" id="KW-0411">Iron-sulfur</keyword>
<dbReference type="InterPro" id="IPR013785">
    <property type="entry name" value="Aldolase_TIM"/>
</dbReference>
<evidence type="ECO:0000313" key="8">
    <source>
        <dbReference type="EMBL" id="EKN65237.1"/>
    </source>
</evidence>
<comment type="similarity">
    <text evidence="6">Belongs to the radical SAM superfamily. Anaerobic sulfatase-maturating enzyme family.</text>
</comment>
<feature type="domain" description="Radical SAM core" evidence="7">
    <location>
        <begin position="10"/>
        <end position="236"/>
    </location>
</feature>
<dbReference type="PANTHER" id="PTHR43273:SF3">
    <property type="entry name" value="ANAEROBIC SULFATASE-MATURATING ENZYME HOMOLOG ASLB-RELATED"/>
    <property type="match status" value="1"/>
</dbReference>
<dbReference type="SUPFAM" id="SSF102114">
    <property type="entry name" value="Radical SAM enzymes"/>
    <property type="match status" value="1"/>
</dbReference>
<dbReference type="Pfam" id="PF02810">
    <property type="entry name" value="SEC-C"/>
    <property type="match status" value="1"/>
</dbReference>
<dbReference type="InterPro" id="IPR007197">
    <property type="entry name" value="rSAM"/>
</dbReference>
<comment type="caution">
    <text evidence="8">The sequence shown here is derived from an EMBL/GenBank/DDBJ whole genome shotgun (WGS) entry which is preliminary data.</text>
</comment>
<dbReference type="InterPro" id="IPR023867">
    <property type="entry name" value="Sulphatase_maturase_rSAM"/>
</dbReference>
<dbReference type="NCBIfam" id="TIGR03942">
    <property type="entry name" value="sulfatase_rSAM"/>
    <property type="match status" value="1"/>
</dbReference>
<evidence type="ECO:0000259" key="7">
    <source>
        <dbReference type="PROSITE" id="PS51918"/>
    </source>
</evidence>
<keyword evidence="2" id="KW-0949">S-adenosyl-L-methionine</keyword>
<dbReference type="GO" id="GO:0046872">
    <property type="term" value="F:metal ion binding"/>
    <property type="evidence" value="ECO:0007669"/>
    <property type="project" value="UniProtKB-KW"/>
</dbReference>
<dbReference type="GO" id="GO:0016491">
    <property type="term" value="F:oxidoreductase activity"/>
    <property type="evidence" value="ECO:0007669"/>
    <property type="project" value="InterPro"/>
</dbReference>
<dbReference type="PANTHER" id="PTHR43273">
    <property type="entry name" value="ANAEROBIC SULFATASE-MATURATING ENZYME HOMOLOG ASLB-RELATED"/>
    <property type="match status" value="1"/>
</dbReference>
<dbReference type="Pfam" id="PF04055">
    <property type="entry name" value="Radical_SAM"/>
    <property type="match status" value="1"/>
</dbReference>
<sequence>MSNGCITTEHRNINVMWKTVSEDCNLACDYCYYSTCGGKPGRKINRIDSTILEKFIKEYMERSKGAATFAWQGGEPLLAGHDFFEEVVSLQAKYAPKNTIISNSLQTNGTLLNDKWASFLKTYQFLVGVSLDGPKEIHDARRVDSRGQGSFDRVMKGIGYLRRHQVDFNILTVIHKGNVDKAAEMMRFYESEGFAFVQFIPCMDFRAQEVNRPSVYDITPEEYGRFLSEAFDYWYNAGEPKTSIRFFDDMLSVYVNREAGLCVHRAACPQTIILEQNGDAFPCDFFIHPDWKIGNVGTDSIDEILSHPLYDQFLKMKPTLPEPCKTCEWKKLCHGGCPRNRKWRADRSTSEVDYFCSSYKQIYSYANERMKQLGDNVRARMFQQNVDRYFKGKMPKRNDPCPCGSGKKYKQCCADLTVVF</sequence>
<keyword evidence="9" id="KW-1185">Reference proteome</keyword>
<evidence type="ECO:0000313" key="9">
    <source>
        <dbReference type="Proteomes" id="UP000006316"/>
    </source>
</evidence>
<dbReference type="CDD" id="cd01335">
    <property type="entry name" value="Radical_SAM"/>
    <property type="match status" value="1"/>
</dbReference>
<evidence type="ECO:0000256" key="4">
    <source>
        <dbReference type="ARBA" id="ARBA00023004"/>
    </source>
</evidence>
<evidence type="ECO:0000256" key="2">
    <source>
        <dbReference type="ARBA" id="ARBA00022691"/>
    </source>
</evidence>